<dbReference type="STRING" id="1393122.SAMN05660895_0216"/>
<dbReference type="Pfam" id="PF19293">
    <property type="entry name" value="CdaA_N"/>
    <property type="match status" value="1"/>
</dbReference>
<evidence type="ECO:0000256" key="1">
    <source>
        <dbReference type="ARBA" id="ARBA00000877"/>
    </source>
</evidence>
<dbReference type="GO" id="GO:0106408">
    <property type="term" value="F:diadenylate cyclase activity"/>
    <property type="evidence" value="ECO:0007669"/>
    <property type="project" value="UniProtKB-EC"/>
</dbReference>
<feature type="domain" description="DAC" evidence="11">
    <location>
        <begin position="84"/>
        <end position="258"/>
    </location>
</feature>
<evidence type="ECO:0000259" key="11">
    <source>
        <dbReference type="PROSITE" id="PS51794"/>
    </source>
</evidence>
<evidence type="ECO:0000256" key="5">
    <source>
        <dbReference type="ARBA" id="ARBA00022695"/>
    </source>
</evidence>
<keyword evidence="3 10" id="KW-0808">Transferase</keyword>
<dbReference type="PROSITE" id="PS51794">
    <property type="entry name" value="DAC"/>
    <property type="match status" value="1"/>
</dbReference>
<evidence type="ECO:0000256" key="3">
    <source>
        <dbReference type="ARBA" id="ARBA00022679"/>
    </source>
</evidence>
<dbReference type="InterPro" id="IPR050338">
    <property type="entry name" value="DisA"/>
</dbReference>
<keyword evidence="9 10" id="KW-0472">Membrane</keyword>
<dbReference type="EC" id="2.7.7.85" evidence="10"/>
<dbReference type="PANTHER" id="PTHR34185">
    <property type="entry name" value="DIADENYLATE CYCLASE"/>
    <property type="match status" value="1"/>
</dbReference>
<dbReference type="HAMAP" id="MF_01499">
    <property type="entry name" value="DacA"/>
    <property type="match status" value="1"/>
</dbReference>
<accession>A0A1I7MZU4</accession>
<keyword evidence="7 10" id="KW-0067">ATP-binding</keyword>
<keyword evidence="13" id="KW-1185">Reference proteome</keyword>
<keyword evidence="5 10" id="KW-0548">Nucleotidyltransferase</keyword>
<comment type="caution">
    <text evidence="10">Lacks conserved residue(s) required for the propagation of feature annotation.</text>
</comment>
<keyword evidence="8 10" id="KW-1133">Transmembrane helix</keyword>
<keyword evidence="4 10" id="KW-0812">Transmembrane</keyword>
<gene>
    <name evidence="10" type="primary">dacA</name>
    <name evidence="12" type="ORF">SAMN05660895_0216</name>
</gene>
<evidence type="ECO:0000256" key="2">
    <source>
        <dbReference type="ARBA" id="ARBA00022475"/>
    </source>
</evidence>
<evidence type="ECO:0000256" key="10">
    <source>
        <dbReference type="HAMAP-Rule" id="MF_01499"/>
    </source>
</evidence>
<dbReference type="InterPro" id="IPR036888">
    <property type="entry name" value="DNA_integrity_DisA_N_sf"/>
</dbReference>
<evidence type="ECO:0000256" key="4">
    <source>
        <dbReference type="ARBA" id="ARBA00022692"/>
    </source>
</evidence>
<dbReference type="AlphaFoldDB" id="A0A1I7MZU4"/>
<organism evidence="12 13">
    <name type="scientific">Thermoflavifilum thermophilum</name>
    <dbReference type="NCBI Taxonomy" id="1393122"/>
    <lineage>
        <taxon>Bacteria</taxon>
        <taxon>Pseudomonadati</taxon>
        <taxon>Bacteroidota</taxon>
        <taxon>Chitinophagia</taxon>
        <taxon>Chitinophagales</taxon>
        <taxon>Chitinophagaceae</taxon>
        <taxon>Thermoflavifilum</taxon>
    </lineage>
</organism>
<evidence type="ECO:0000313" key="13">
    <source>
        <dbReference type="Proteomes" id="UP000199537"/>
    </source>
</evidence>
<comment type="subunit">
    <text evidence="10">Probably a homodimer.</text>
</comment>
<evidence type="ECO:0000256" key="7">
    <source>
        <dbReference type="ARBA" id="ARBA00022840"/>
    </source>
</evidence>
<comment type="function">
    <text evidence="10">Catalyzes the condensation of 2 ATP molecules into cyclic di-AMP (c-di-AMP), a second messenger used to regulate differing processes in different bacteria.</text>
</comment>
<dbReference type="InterPro" id="IPR045585">
    <property type="entry name" value="CdaA_N"/>
</dbReference>
<keyword evidence="2 10" id="KW-1003">Cell membrane</keyword>
<evidence type="ECO:0000256" key="8">
    <source>
        <dbReference type="ARBA" id="ARBA00022989"/>
    </source>
</evidence>
<dbReference type="PIRSF" id="PIRSF004793">
    <property type="entry name" value="UCP004793"/>
    <property type="match status" value="1"/>
</dbReference>
<name>A0A1I7MZU4_9BACT</name>
<dbReference type="Gene3D" id="3.40.1700.10">
    <property type="entry name" value="DNA integrity scanning protein, DisA, N-terminal domain"/>
    <property type="match status" value="1"/>
</dbReference>
<evidence type="ECO:0000313" key="12">
    <source>
        <dbReference type="EMBL" id="SFV27924.1"/>
    </source>
</evidence>
<dbReference type="NCBIfam" id="TIGR00159">
    <property type="entry name" value="diadenylate cyclase CdaA"/>
    <property type="match status" value="1"/>
</dbReference>
<proteinExistence type="inferred from homology"/>
<keyword evidence="6 10" id="KW-0547">Nucleotide-binding</keyword>
<dbReference type="GO" id="GO:0005524">
    <property type="term" value="F:ATP binding"/>
    <property type="evidence" value="ECO:0007669"/>
    <property type="project" value="UniProtKB-UniRule"/>
</dbReference>
<dbReference type="GO" id="GO:0006171">
    <property type="term" value="P:cAMP biosynthetic process"/>
    <property type="evidence" value="ECO:0007669"/>
    <property type="project" value="InterPro"/>
</dbReference>
<dbReference type="EMBL" id="FPCJ01000001">
    <property type="protein sequence ID" value="SFV27924.1"/>
    <property type="molecule type" value="Genomic_DNA"/>
</dbReference>
<feature type="transmembrane region" description="Helical" evidence="10">
    <location>
        <begin position="67"/>
        <end position="83"/>
    </location>
</feature>
<feature type="transmembrane region" description="Helical" evidence="10">
    <location>
        <begin position="12"/>
        <end position="31"/>
    </location>
</feature>
<dbReference type="InterPro" id="IPR034701">
    <property type="entry name" value="CdaA"/>
</dbReference>
<dbReference type="Pfam" id="PF02457">
    <property type="entry name" value="DAC"/>
    <property type="match status" value="1"/>
</dbReference>
<dbReference type="GO" id="GO:0004016">
    <property type="term" value="F:adenylate cyclase activity"/>
    <property type="evidence" value="ECO:0007669"/>
    <property type="project" value="UniProtKB-UniRule"/>
</dbReference>
<sequence length="271" mass="30850">MNWSIHLFGEQLRILNILDVLIVIFLVYELYRLLRGSLAFYILLGLIVVYLSFLLVRYLQMPLLTDIFQSLLSVGVIALIIIFQPEIRRFLLMIGKNTPFAQDGFLKKFPWQFFRRLKETDEEEHVIQYILTAVENMAHSYTGALIVITNTYKLRFDTTTGVPIDGHVSARLLESIFKKGSPLHDGAVIIANNRIVAAKVVLPVSENPDLPPRIGLRHRSAVGATEHSDALAIVVSEERGTISYAKAGKLYQNVTLEELREQLYLKIVEKQ</sequence>
<evidence type="ECO:0000256" key="6">
    <source>
        <dbReference type="ARBA" id="ARBA00022741"/>
    </source>
</evidence>
<comment type="similarity">
    <text evidence="10">Belongs to the adenylate cyclase family. DacA/CdaA subfamily.</text>
</comment>
<reference evidence="13" key="1">
    <citation type="submission" date="2016-10" db="EMBL/GenBank/DDBJ databases">
        <authorList>
            <person name="Varghese N."/>
            <person name="Submissions S."/>
        </authorList>
    </citation>
    <scope>NUCLEOTIDE SEQUENCE [LARGE SCALE GENOMIC DNA]</scope>
    <source>
        <strain evidence="13">DSM 14807</strain>
    </source>
</reference>
<feature type="transmembrane region" description="Helical" evidence="10">
    <location>
        <begin position="38"/>
        <end position="61"/>
    </location>
</feature>
<dbReference type="PANTHER" id="PTHR34185:SF1">
    <property type="entry name" value="DIADENYLATE CYCLASE"/>
    <property type="match status" value="1"/>
</dbReference>
<dbReference type="Proteomes" id="UP000199537">
    <property type="component" value="Unassembled WGS sequence"/>
</dbReference>
<dbReference type="InterPro" id="IPR014046">
    <property type="entry name" value="C-di-AMP_synthase"/>
</dbReference>
<protein>
    <recommendedName>
        <fullName evidence="10">Diadenylate cyclase</fullName>
        <shortName evidence="10">DAC</shortName>
        <ecNumber evidence="10">2.7.7.85</ecNumber>
    </recommendedName>
    <alternativeName>
        <fullName evidence="10">Cyclic-di-AMP synthase</fullName>
        <shortName evidence="10">c-di-AMP synthase</shortName>
    </alternativeName>
</protein>
<dbReference type="InterPro" id="IPR003390">
    <property type="entry name" value="DNA_integrity_scan_DisA_N"/>
</dbReference>
<comment type="catalytic activity">
    <reaction evidence="1 10">
        <text>2 ATP = 3',3'-c-di-AMP + 2 diphosphate</text>
        <dbReference type="Rhea" id="RHEA:35655"/>
        <dbReference type="ChEBI" id="CHEBI:30616"/>
        <dbReference type="ChEBI" id="CHEBI:33019"/>
        <dbReference type="ChEBI" id="CHEBI:71500"/>
        <dbReference type="EC" id="2.7.7.85"/>
    </reaction>
</comment>
<dbReference type="RefSeq" id="WP_177224055.1">
    <property type="nucleotide sequence ID" value="NZ_FPCJ01000001.1"/>
</dbReference>
<dbReference type="SUPFAM" id="SSF143597">
    <property type="entry name" value="YojJ-like"/>
    <property type="match status" value="1"/>
</dbReference>
<evidence type="ECO:0000256" key="9">
    <source>
        <dbReference type="ARBA" id="ARBA00023136"/>
    </source>
</evidence>